<evidence type="ECO:0008006" key="4">
    <source>
        <dbReference type="Google" id="ProtNLM"/>
    </source>
</evidence>
<sequence length="218" mass="24796">MAFHTSSPWSPQEWSTEQYFQQPSQSLMVHATMDDAPERHRVSRRRTMSSTNSESSISSPTLLLQQPVPALRFTSDEQGWVDRKSSTGNTVIESSIKTDELGNQMVVHRRIFQCWDHGCGGRIFSTLSNYRRHCREKKLLDSGRISCQLCGKRFTRASARDAHLDRELDSIAELRSNDARLAVQPWPMYTTQGESAYNSQVCGMVIKSKRSGKMLTCC</sequence>
<dbReference type="GeneID" id="35602302"/>
<organism evidence="2 3">
    <name type="scientific">Ramularia collo-cygni</name>
    <dbReference type="NCBI Taxonomy" id="112498"/>
    <lineage>
        <taxon>Eukaryota</taxon>
        <taxon>Fungi</taxon>
        <taxon>Dikarya</taxon>
        <taxon>Ascomycota</taxon>
        <taxon>Pezizomycotina</taxon>
        <taxon>Dothideomycetes</taxon>
        <taxon>Dothideomycetidae</taxon>
        <taxon>Mycosphaerellales</taxon>
        <taxon>Mycosphaerellaceae</taxon>
        <taxon>Ramularia</taxon>
    </lineage>
</organism>
<evidence type="ECO:0000313" key="3">
    <source>
        <dbReference type="Proteomes" id="UP000225277"/>
    </source>
</evidence>
<feature type="region of interest" description="Disordered" evidence="1">
    <location>
        <begin position="35"/>
        <end position="61"/>
    </location>
</feature>
<dbReference type="Proteomes" id="UP000225277">
    <property type="component" value="Unassembled WGS sequence"/>
</dbReference>
<dbReference type="OrthoDB" id="5366256at2759"/>
<dbReference type="RefSeq" id="XP_023628208.1">
    <property type="nucleotide sequence ID" value="XM_023772440.1"/>
</dbReference>
<keyword evidence="3" id="KW-1185">Reference proteome</keyword>
<dbReference type="Gene3D" id="3.30.160.60">
    <property type="entry name" value="Classic Zinc Finger"/>
    <property type="match status" value="1"/>
</dbReference>
<accession>A0A2D3VHA7</accession>
<feature type="compositionally biased region" description="Low complexity" evidence="1">
    <location>
        <begin position="48"/>
        <end position="61"/>
    </location>
</feature>
<gene>
    <name evidence="2" type="ORF">RCC_07183</name>
</gene>
<name>A0A2D3VHA7_9PEZI</name>
<dbReference type="AlphaFoldDB" id="A0A2D3VHA7"/>
<evidence type="ECO:0000256" key="1">
    <source>
        <dbReference type="SAM" id="MobiDB-lite"/>
    </source>
</evidence>
<protein>
    <recommendedName>
        <fullName evidence="4">C2H2-type domain-containing protein</fullName>
    </recommendedName>
</protein>
<dbReference type="EMBL" id="FJUY01000011">
    <property type="protein sequence ID" value="CZT21319.1"/>
    <property type="molecule type" value="Genomic_DNA"/>
</dbReference>
<evidence type="ECO:0000313" key="2">
    <source>
        <dbReference type="EMBL" id="CZT21319.1"/>
    </source>
</evidence>
<proteinExistence type="predicted"/>
<reference evidence="2 3" key="1">
    <citation type="submission" date="2016-03" db="EMBL/GenBank/DDBJ databases">
        <authorList>
            <person name="Ploux O."/>
        </authorList>
    </citation>
    <scope>NUCLEOTIDE SEQUENCE [LARGE SCALE GENOMIC DNA]</scope>
    <source>
        <strain evidence="2 3">URUG2</strain>
    </source>
</reference>